<keyword evidence="3" id="KW-1185">Reference proteome</keyword>
<feature type="chain" id="PRO_5047180399" evidence="1">
    <location>
        <begin position="20"/>
        <end position="168"/>
    </location>
</feature>
<gene>
    <name evidence="2" type="ORF">SNF14_09520</name>
</gene>
<dbReference type="EMBL" id="JAXDAE010000009">
    <property type="protein sequence ID" value="MDY2587577.1"/>
    <property type="molecule type" value="Genomic_DNA"/>
</dbReference>
<protein>
    <submittedName>
        <fullName evidence="2">Dihydrolipoamide dehydrogenase</fullName>
    </submittedName>
</protein>
<keyword evidence="1" id="KW-0732">Signal</keyword>
<evidence type="ECO:0000256" key="1">
    <source>
        <dbReference type="SAM" id="SignalP"/>
    </source>
</evidence>
<dbReference type="Proteomes" id="UP001285855">
    <property type="component" value="Unassembled WGS sequence"/>
</dbReference>
<reference evidence="2 3" key="1">
    <citation type="submission" date="2023-11" db="EMBL/GenBank/DDBJ databases">
        <title>Winogradskyella pelagius sp. nov., isolated from coastal sediment.</title>
        <authorList>
            <person name="Li F."/>
        </authorList>
    </citation>
    <scope>NUCLEOTIDE SEQUENCE [LARGE SCALE GENOMIC DNA]</scope>
    <source>
        <strain evidence="2 3">KCTC 23502</strain>
    </source>
</reference>
<dbReference type="RefSeq" id="WP_320555934.1">
    <property type="nucleotide sequence ID" value="NZ_JAXDAE010000009.1"/>
</dbReference>
<sequence length="168" mass="19049">MRKLTFLLFSLTFLLTACEGDPGPPGPPGLNGQNGVNFVGQSFERTVNFTNANGYFADIEIPLDIDLLESDMVLVYRLVGVDNDGFDFWRPLPETAYTDDGGEFQYNFDHNFDFVDIYLYAPPSFDLGSIPEINRIDQIFRIVILPVDFINSNNIDINNFNDVVQYVQ</sequence>
<feature type="signal peptide" evidence="1">
    <location>
        <begin position="1"/>
        <end position="19"/>
    </location>
</feature>
<organism evidence="2 3">
    <name type="scientific">Winogradskyella aquimaris</name>
    <dbReference type="NCBI Taxonomy" id="864074"/>
    <lineage>
        <taxon>Bacteria</taxon>
        <taxon>Pseudomonadati</taxon>
        <taxon>Bacteroidota</taxon>
        <taxon>Flavobacteriia</taxon>
        <taxon>Flavobacteriales</taxon>
        <taxon>Flavobacteriaceae</taxon>
        <taxon>Winogradskyella</taxon>
    </lineage>
</organism>
<evidence type="ECO:0000313" key="2">
    <source>
        <dbReference type="EMBL" id="MDY2587577.1"/>
    </source>
</evidence>
<dbReference type="PROSITE" id="PS51257">
    <property type="entry name" value="PROKAR_LIPOPROTEIN"/>
    <property type="match status" value="1"/>
</dbReference>
<proteinExistence type="predicted"/>
<accession>A0ABU5EMN7</accession>
<evidence type="ECO:0000313" key="3">
    <source>
        <dbReference type="Proteomes" id="UP001285855"/>
    </source>
</evidence>
<comment type="caution">
    <text evidence="2">The sequence shown here is derived from an EMBL/GenBank/DDBJ whole genome shotgun (WGS) entry which is preliminary data.</text>
</comment>
<name>A0ABU5EMN7_9FLAO</name>